<dbReference type="GO" id="GO:0016538">
    <property type="term" value="F:cyclin-dependent protein serine/threonine kinase regulator activity"/>
    <property type="evidence" value="ECO:0007669"/>
    <property type="project" value="InterPro"/>
</dbReference>
<dbReference type="Pfam" id="PF02984">
    <property type="entry name" value="Cyclin_C"/>
    <property type="match status" value="1"/>
</dbReference>
<dbReference type="InterPro" id="IPR006671">
    <property type="entry name" value="Cyclin_N"/>
</dbReference>
<reference evidence="6 7" key="1">
    <citation type="submission" date="2023-12" db="EMBL/GenBank/DDBJ databases">
        <title>A high-quality genome assembly for Dillenia turbinata (Dilleniales).</title>
        <authorList>
            <person name="Chanderbali A."/>
        </authorList>
    </citation>
    <scope>NUCLEOTIDE SEQUENCE [LARGE SCALE GENOMIC DNA]</scope>
    <source>
        <strain evidence="6">LSX21</strain>
        <tissue evidence="6">Leaf</tissue>
    </source>
</reference>
<comment type="caution">
    <text evidence="6">The sequence shown here is derived from an EMBL/GenBank/DDBJ whole genome shotgun (WGS) entry which is preliminary data.</text>
</comment>
<evidence type="ECO:0000259" key="5">
    <source>
        <dbReference type="SMART" id="SM01332"/>
    </source>
</evidence>
<dbReference type="SUPFAM" id="SSF47954">
    <property type="entry name" value="Cyclin-like"/>
    <property type="match status" value="2"/>
</dbReference>
<evidence type="ECO:0000256" key="2">
    <source>
        <dbReference type="ARBA" id="ARBA00022618"/>
    </source>
</evidence>
<proteinExistence type="inferred from homology"/>
<evidence type="ECO:0000313" key="6">
    <source>
        <dbReference type="EMBL" id="KAK6917072.1"/>
    </source>
</evidence>
<evidence type="ECO:0000313" key="7">
    <source>
        <dbReference type="Proteomes" id="UP001370490"/>
    </source>
</evidence>
<keyword evidence="4" id="KW-0131">Cell cycle</keyword>
<dbReference type="SMART" id="SM01332">
    <property type="entry name" value="Cyclin_C"/>
    <property type="match status" value="1"/>
</dbReference>
<keyword evidence="3" id="KW-0195">Cyclin</keyword>
<keyword evidence="2" id="KW-0132">Cell division</keyword>
<evidence type="ECO:0000256" key="1">
    <source>
        <dbReference type="ARBA" id="ARBA00006955"/>
    </source>
</evidence>
<dbReference type="Pfam" id="PF00134">
    <property type="entry name" value="Cyclin_N"/>
    <property type="match status" value="1"/>
</dbReference>
<evidence type="ECO:0000256" key="3">
    <source>
        <dbReference type="ARBA" id="ARBA00023127"/>
    </source>
</evidence>
<dbReference type="PANTHER" id="PTHR10177">
    <property type="entry name" value="CYCLINS"/>
    <property type="match status" value="1"/>
</dbReference>
<evidence type="ECO:0000256" key="4">
    <source>
        <dbReference type="ARBA" id="ARBA00023306"/>
    </source>
</evidence>
<comment type="similarity">
    <text evidence="1">Belongs to the cyclin family. Cyclin AB subfamily.</text>
</comment>
<feature type="domain" description="Cyclin C-terminal" evidence="5">
    <location>
        <begin position="228"/>
        <end position="341"/>
    </location>
</feature>
<dbReference type="Gene3D" id="1.10.472.10">
    <property type="entry name" value="Cyclin-like"/>
    <property type="match status" value="2"/>
</dbReference>
<organism evidence="6 7">
    <name type="scientific">Dillenia turbinata</name>
    <dbReference type="NCBI Taxonomy" id="194707"/>
    <lineage>
        <taxon>Eukaryota</taxon>
        <taxon>Viridiplantae</taxon>
        <taxon>Streptophyta</taxon>
        <taxon>Embryophyta</taxon>
        <taxon>Tracheophyta</taxon>
        <taxon>Spermatophyta</taxon>
        <taxon>Magnoliopsida</taxon>
        <taxon>eudicotyledons</taxon>
        <taxon>Gunneridae</taxon>
        <taxon>Pentapetalae</taxon>
        <taxon>Dilleniales</taxon>
        <taxon>Dilleniaceae</taxon>
        <taxon>Dillenia</taxon>
    </lineage>
</organism>
<dbReference type="GO" id="GO:0051301">
    <property type="term" value="P:cell division"/>
    <property type="evidence" value="ECO:0007669"/>
    <property type="project" value="UniProtKB-KW"/>
</dbReference>
<dbReference type="Proteomes" id="UP001370490">
    <property type="component" value="Unassembled WGS sequence"/>
</dbReference>
<dbReference type="GO" id="GO:0044772">
    <property type="term" value="P:mitotic cell cycle phase transition"/>
    <property type="evidence" value="ECO:0007669"/>
    <property type="project" value="InterPro"/>
</dbReference>
<dbReference type="InterPro" id="IPR004367">
    <property type="entry name" value="Cyclin_C-dom"/>
</dbReference>
<dbReference type="InterPro" id="IPR036915">
    <property type="entry name" value="Cyclin-like_sf"/>
</dbReference>
<protein>
    <submittedName>
        <fullName evidence="6">Cyclin, C-terminal domain</fullName>
    </submittedName>
</protein>
<dbReference type="AlphaFoldDB" id="A0AAN8YY00"/>
<dbReference type="InterPro" id="IPR039361">
    <property type="entry name" value="Cyclin"/>
</dbReference>
<dbReference type="EMBL" id="JBAMMX010000023">
    <property type="protein sequence ID" value="KAK6917072.1"/>
    <property type="molecule type" value="Genomic_DNA"/>
</dbReference>
<name>A0AAN8YY00_9MAGN</name>
<accession>A0AAN8YY00</accession>
<dbReference type="PIRSF" id="PIRSF001771">
    <property type="entry name" value="Cyclin_A_B_D_E"/>
    <property type="match status" value="1"/>
</dbReference>
<keyword evidence="7" id="KW-1185">Reference proteome</keyword>
<gene>
    <name evidence="6" type="ORF">RJ641_017823</name>
</gene>
<dbReference type="InterPro" id="IPR046965">
    <property type="entry name" value="Cyclin_A/B-like"/>
</dbReference>
<sequence>MEGCSPFLIAVNLMLMKASRSQVKVEACYLMTKSVMPILKAEVKISNRPDNSSSISIVAMSKNEEANTSSLSLTTACKHSEKGFPYEKCNLDTRPPHDSLRRTSNRRRSYTSLLMASSMTLEEQGELMKLERLPNIDDKCNHLEVAEYVDEIYHYYRVTEAQNPSLENYMVIQTDITTQLRGILINWLIGVILLDRYLSMVAVKKNELQLVGLTTLLPASRYEDCWPPTENVILKRLKFRLDTPTSHVFMLRFLKAAQLDTKFKPSLLSACTIYAAHCTLQLAPAWTSLLSRHTRYEEPKLREGAEMIIGFQTVIGTGLLNVTYEKYLSADLSCVANILPLDRLPL</sequence>